<dbReference type="Pfam" id="PF04082">
    <property type="entry name" value="Fungal_trans"/>
    <property type="match status" value="1"/>
</dbReference>
<evidence type="ECO:0000313" key="10">
    <source>
        <dbReference type="Proteomes" id="UP000286921"/>
    </source>
</evidence>
<keyword evidence="4" id="KW-0238">DNA-binding</keyword>
<dbReference type="InterPro" id="IPR056002">
    <property type="entry name" value="DUF7580"/>
</dbReference>
<sequence length="1103" mass="124065">MASKPPIRTPISCTFCRQKKLRCDRLQPCSSCTKRGLGCTYAHPPSSAPRRNGSTQPRQLTQRIRQLEDLVVALQKGETPQRLENPDHPAHKSKDSLAASPETVTNSFGSLRVDHTGMTYVSGAHWTALQDSYDQFWTHPQDVNLAWLSILFSIMCLAIHHHQLTEGHRPDPIGDTHGLCDDFRQQAAYCLIDNKYTTPTKYTIEALMFYGQTEYFRGEEFHHEVWLLMGIVNRLAMRAGLHRDGSRYPELSCFAAEMRRRIWTLMSQLDALISFQLGLPRMIYDGLADTQPPRNLLDEDFSEDSTSLPPPRPDTAFTPVAYLIAKSRLSRVFGLVIDHAASTTPIPSALIYQLDKQLNESYAAVPVCLQFRSVSESVTASPRIVMLRYNLEILYQKTRCILHRKSLCEGRSDGRYAESRRICLDAAVRILQHQATIDVQVQAGGVLGQCRWFVTSLATNDFMLAAMVVCLELHYLEREGAQGGQTGTPGRDELLLALQTSHRIWAQYKDDSAEAWQAWQSTSIMLRKLNASVSPSDGSNGGENTSGNSTTSTETEIEKSDPMLGVSLDHQLDGSMSVTEPKMLSPSEPEFDLSHLPSELVNLWDFTGDMSWPGQIPSLEKSRKDIPGNPKFVNNCSLGVLRDTTIDTEALRKVTLGLEKHKPLRDFHRGEDIRTLISEMSGYNTRECLLPREQEMELTRHLVRDVVDIGTHTIKPKQFKTASIIELRSINRRNVCEDTLNFQTGCFDSASSSSSSTRAPAAEEDNWEIPISCFQDFATPIIPNGVADGPAAESNIANSALARSVYSYEGYGWRQKQSVLVEWRLRSLSAQNSVDEEAQAKRYRYFAQLLRRTSMIDEVCMLHCLGYSLTTGRLSDGTQHPVVGFVYEFPGWLKSTASVLTLEEKIAGRTGTFAPVTPFLENRFRLAQRLSLALLHLHCAGWKHRQLSSDNIIFFRGPHHPWHPISIPYIGGWQCTPDDYRMQDDNPGSDEMLTRFWKGDDLKNFAVILMEIALWKSPFEAYRNAAKLNKPGLSKNNRGIISSESAQSLYSTLRVQLGGSMGCYYEYAVEECLRGSRLASSNTSLEKHLLNEVVLSLHKCPFD</sequence>
<dbReference type="SMART" id="SM00066">
    <property type="entry name" value="GAL4"/>
    <property type="match status" value="1"/>
</dbReference>
<name>A0A401KTN9_ASPAW</name>
<dbReference type="PROSITE" id="PS00463">
    <property type="entry name" value="ZN2_CY6_FUNGAL_1"/>
    <property type="match status" value="1"/>
</dbReference>
<dbReference type="GO" id="GO:0006351">
    <property type="term" value="P:DNA-templated transcription"/>
    <property type="evidence" value="ECO:0007669"/>
    <property type="project" value="InterPro"/>
</dbReference>
<dbReference type="EMBL" id="BDHI01000014">
    <property type="protein sequence ID" value="GCB22664.1"/>
    <property type="molecule type" value="Genomic_DNA"/>
</dbReference>
<dbReference type="CDD" id="cd00067">
    <property type="entry name" value="GAL4"/>
    <property type="match status" value="1"/>
</dbReference>
<accession>A0A401KTN9</accession>
<dbReference type="SUPFAM" id="SSF56112">
    <property type="entry name" value="Protein kinase-like (PK-like)"/>
    <property type="match status" value="1"/>
</dbReference>
<evidence type="ECO:0000256" key="7">
    <source>
        <dbReference type="SAM" id="MobiDB-lite"/>
    </source>
</evidence>
<comment type="subcellular location">
    <subcellularLocation>
        <location evidence="1">Nucleus</location>
    </subcellularLocation>
</comment>
<evidence type="ECO:0000256" key="1">
    <source>
        <dbReference type="ARBA" id="ARBA00004123"/>
    </source>
</evidence>
<feature type="compositionally biased region" description="Basic and acidic residues" evidence="7">
    <location>
        <begin position="79"/>
        <end position="95"/>
    </location>
</feature>
<feature type="region of interest" description="Disordered" evidence="7">
    <location>
        <begin position="532"/>
        <end position="559"/>
    </location>
</feature>
<gene>
    <name evidence="9" type="ORF">AAWM_05549</name>
</gene>
<dbReference type="AlphaFoldDB" id="A0A401KTN9"/>
<evidence type="ECO:0000256" key="3">
    <source>
        <dbReference type="ARBA" id="ARBA00023015"/>
    </source>
</evidence>
<dbReference type="PROSITE" id="PS50048">
    <property type="entry name" value="ZN2_CY6_FUNGAL_2"/>
    <property type="match status" value="1"/>
</dbReference>
<dbReference type="InterPro" id="IPR011009">
    <property type="entry name" value="Kinase-like_dom_sf"/>
</dbReference>
<proteinExistence type="predicted"/>
<evidence type="ECO:0000256" key="6">
    <source>
        <dbReference type="ARBA" id="ARBA00023242"/>
    </source>
</evidence>
<evidence type="ECO:0000313" key="9">
    <source>
        <dbReference type="EMBL" id="GCB22664.1"/>
    </source>
</evidence>
<dbReference type="Pfam" id="PF00172">
    <property type="entry name" value="Zn_clus"/>
    <property type="match status" value="1"/>
</dbReference>
<organism evidence="9 10">
    <name type="scientific">Aspergillus awamori</name>
    <name type="common">Black koji mold</name>
    <dbReference type="NCBI Taxonomy" id="105351"/>
    <lineage>
        <taxon>Eukaryota</taxon>
        <taxon>Fungi</taxon>
        <taxon>Dikarya</taxon>
        <taxon>Ascomycota</taxon>
        <taxon>Pezizomycotina</taxon>
        <taxon>Eurotiomycetes</taxon>
        <taxon>Eurotiomycetidae</taxon>
        <taxon>Eurotiales</taxon>
        <taxon>Aspergillaceae</taxon>
        <taxon>Aspergillus</taxon>
    </lineage>
</organism>
<dbReference type="PANTHER" id="PTHR31001:SF49">
    <property type="entry name" value="ZN(II)2CYS6 TRANSCRIPTION FACTOR (EUROFUNG)"/>
    <property type="match status" value="1"/>
</dbReference>
<evidence type="ECO:0000256" key="2">
    <source>
        <dbReference type="ARBA" id="ARBA00022723"/>
    </source>
</evidence>
<keyword evidence="6" id="KW-0539">Nucleus</keyword>
<feature type="compositionally biased region" description="Low complexity" evidence="7">
    <location>
        <begin position="542"/>
        <end position="554"/>
    </location>
</feature>
<dbReference type="SMART" id="SM00906">
    <property type="entry name" value="Fungal_trans"/>
    <property type="match status" value="1"/>
</dbReference>
<dbReference type="InterPro" id="IPR050613">
    <property type="entry name" value="Sec_Metabolite_Reg"/>
</dbReference>
<dbReference type="Gene3D" id="4.10.240.10">
    <property type="entry name" value="Zn(2)-C6 fungal-type DNA-binding domain"/>
    <property type="match status" value="1"/>
</dbReference>
<dbReference type="GO" id="GO:0008270">
    <property type="term" value="F:zinc ion binding"/>
    <property type="evidence" value="ECO:0007669"/>
    <property type="project" value="InterPro"/>
</dbReference>
<dbReference type="SUPFAM" id="SSF57701">
    <property type="entry name" value="Zn2/Cys6 DNA-binding domain"/>
    <property type="match status" value="1"/>
</dbReference>
<dbReference type="PANTHER" id="PTHR31001">
    <property type="entry name" value="UNCHARACTERIZED TRANSCRIPTIONAL REGULATORY PROTEIN"/>
    <property type="match status" value="1"/>
</dbReference>
<keyword evidence="5" id="KW-0804">Transcription</keyword>
<dbReference type="Proteomes" id="UP000286921">
    <property type="component" value="Unassembled WGS sequence"/>
</dbReference>
<keyword evidence="10" id="KW-1185">Reference proteome</keyword>
<dbReference type="InterPro" id="IPR001138">
    <property type="entry name" value="Zn2Cys6_DnaBD"/>
</dbReference>
<evidence type="ECO:0000256" key="4">
    <source>
        <dbReference type="ARBA" id="ARBA00023125"/>
    </source>
</evidence>
<keyword evidence="3" id="KW-0805">Transcription regulation</keyword>
<dbReference type="STRING" id="105351.A0A401KTN9"/>
<dbReference type="GO" id="GO:0003677">
    <property type="term" value="F:DNA binding"/>
    <property type="evidence" value="ECO:0007669"/>
    <property type="project" value="UniProtKB-KW"/>
</dbReference>
<reference evidence="9 10" key="1">
    <citation type="submission" date="2016-09" db="EMBL/GenBank/DDBJ databases">
        <title>Aspergillus awamori IFM 58123T.</title>
        <authorList>
            <person name="Kusuya Y."/>
            <person name="Shimizu M."/>
            <person name="Takahashi H."/>
            <person name="Yaguchi T."/>
        </authorList>
    </citation>
    <scope>NUCLEOTIDE SEQUENCE [LARGE SCALE GENOMIC DNA]</scope>
    <source>
        <strain evidence="9 10">IFM 58123</strain>
    </source>
</reference>
<feature type="region of interest" description="Disordered" evidence="7">
    <location>
        <begin position="78"/>
        <end position="103"/>
    </location>
</feature>
<feature type="domain" description="Zn(2)-C6 fungal-type" evidence="8">
    <location>
        <begin position="12"/>
        <end position="41"/>
    </location>
</feature>
<dbReference type="GO" id="GO:0005634">
    <property type="term" value="C:nucleus"/>
    <property type="evidence" value="ECO:0007669"/>
    <property type="project" value="UniProtKB-SubCell"/>
</dbReference>
<comment type="caution">
    <text evidence="9">The sequence shown here is derived from an EMBL/GenBank/DDBJ whole genome shotgun (WGS) entry which is preliminary data.</text>
</comment>
<dbReference type="GO" id="GO:0000981">
    <property type="term" value="F:DNA-binding transcription factor activity, RNA polymerase II-specific"/>
    <property type="evidence" value="ECO:0007669"/>
    <property type="project" value="InterPro"/>
</dbReference>
<dbReference type="InterPro" id="IPR036864">
    <property type="entry name" value="Zn2-C6_fun-type_DNA-bd_sf"/>
</dbReference>
<evidence type="ECO:0000256" key="5">
    <source>
        <dbReference type="ARBA" id="ARBA00023163"/>
    </source>
</evidence>
<keyword evidence="2" id="KW-0479">Metal-binding</keyword>
<evidence type="ECO:0000259" key="8">
    <source>
        <dbReference type="PROSITE" id="PS50048"/>
    </source>
</evidence>
<dbReference type="Pfam" id="PF24476">
    <property type="entry name" value="DUF7580"/>
    <property type="match status" value="1"/>
</dbReference>
<protein>
    <submittedName>
        <fullName evidence="9">Uncharacterized transcriptional regulatory protein C1F7.11c</fullName>
    </submittedName>
</protein>
<dbReference type="InterPro" id="IPR007219">
    <property type="entry name" value="XnlR_reg_dom"/>
</dbReference>
<dbReference type="CDD" id="cd12148">
    <property type="entry name" value="fungal_TF_MHR"/>
    <property type="match status" value="1"/>
</dbReference>